<dbReference type="InterPro" id="IPR052158">
    <property type="entry name" value="INH-QAR"/>
</dbReference>
<dbReference type="AlphaFoldDB" id="A0A6N9HHX9"/>
<gene>
    <name evidence="3" type="ORF">GTP41_10985</name>
</gene>
<keyword evidence="1" id="KW-0732">Signal</keyword>
<feature type="signal peptide" evidence="1">
    <location>
        <begin position="1"/>
        <end position="23"/>
    </location>
</feature>
<keyword evidence="4" id="KW-1185">Reference proteome</keyword>
<dbReference type="RefSeq" id="WP_161025630.1">
    <property type="nucleotide sequence ID" value="NZ_WWCJ01000007.1"/>
</dbReference>
<accession>A0A6N9HHX9</accession>
<feature type="domain" description="DJ-1/PfpI" evidence="2">
    <location>
        <begin position="51"/>
        <end position="216"/>
    </location>
</feature>
<dbReference type="SUPFAM" id="SSF52317">
    <property type="entry name" value="Class I glutamine amidotransferase-like"/>
    <property type="match status" value="1"/>
</dbReference>
<dbReference type="Proteomes" id="UP000448575">
    <property type="component" value="Unassembled WGS sequence"/>
</dbReference>
<dbReference type="Gene3D" id="3.40.50.880">
    <property type="match status" value="1"/>
</dbReference>
<dbReference type="InterPro" id="IPR002818">
    <property type="entry name" value="DJ-1/PfpI"/>
</dbReference>
<dbReference type="EMBL" id="WWCJ01000007">
    <property type="protein sequence ID" value="MYN02622.1"/>
    <property type="molecule type" value="Genomic_DNA"/>
</dbReference>
<reference evidence="3 4" key="1">
    <citation type="submission" date="2019-12" db="EMBL/GenBank/DDBJ databases">
        <title>Novel species isolated from a subtropical stream in China.</title>
        <authorList>
            <person name="Lu H."/>
        </authorList>
    </citation>
    <scope>NUCLEOTIDE SEQUENCE [LARGE SCALE GENOMIC DNA]</scope>
    <source>
        <strain evidence="3 4">DS3</strain>
    </source>
</reference>
<dbReference type="PANTHER" id="PTHR43130:SF3">
    <property type="entry name" value="HTH-TYPE TRANSCRIPTIONAL REGULATOR RV1931C"/>
    <property type="match status" value="1"/>
</dbReference>
<dbReference type="InterPro" id="IPR029062">
    <property type="entry name" value="Class_I_gatase-like"/>
</dbReference>
<organism evidence="3 4">
    <name type="scientific">Pseudoduganella guangdongensis</name>
    <dbReference type="NCBI Taxonomy" id="2692179"/>
    <lineage>
        <taxon>Bacteria</taxon>
        <taxon>Pseudomonadati</taxon>
        <taxon>Pseudomonadota</taxon>
        <taxon>Betaproteobacteria</taxon>
        <taxon>Burkholderiales</taxon>
        <taxon>Oxalobacteraceae</taxon>
        <taxon>Telluria group</taxon>
        <taxon>Pseudoduganella</taxon>
    </lineage>
</organism>
<evidence type="ECO:0000313" key="3">
    <source>
        <dbReference type="EMBL" id="MYN02622.1"/>
    </source>
</evidence>
<sequence>MNRRDLFRLSSAMGLAATLPAVAGARPQSSPTSPAPAAPPLQPPASGSIPVAFLLSDNAVVIDFAGPWEVFSNVSIAGRDAPPVFQLYTVAATAAPITASGGMTIVPNYTFANAPAPKVIVIPAQSAREPAVMDWIREASRTADLTMSVCTGAFVLARTGLLAGKSATTHHGSFNEFAMQFPDVALKRGARFVEEGRLASAGGLSSGIDLALRVVERYFGRAAARNTANAMEYQGQGWLDPMSNNAYAKRRKSTEQQPVCPVCEMDVDLGTPLTSLYRKRKYYFCMQGHKTLFDANPANFT</sequence>
<proteinExistence type="predicted"/>
<dbReference type="Pfam" id="PF01965">
    <property type="entry name" value="DJ-1_PfpI"/>
    <property type="match status" value="1"/>
</dbReference>
<dbReference type="PANTHER" id="PTHR43130">
    <property type="entry name" value="ARAC-FAMILY TRANSCRIPTIONAL REGULATOR"/>
    <property type="match status" value="1"/>
</dbReference>
<feature type="chain" id="PRO_5026895118" description="DJ-1/PfpI domain-containing protein" evidence="1">
    <location>
        <begin position="24"/>
        <end position="301"/>
    </location>
</feature>
<protein>
    <recommendedName>
        <fullName evidence="2">DJ-1/PfpI domain-containing protein</fullName>
    </recommendedName>
</protein>
<evidence type="ECO:0000259" key="2">
    <source>
        <dbReference type="Pfam" id="PF01965"/>
    </source>
</evidence>
<evidence type="ECO:0000313" key="4">
    <source>
        <dbReference type="Proteomes" id="UP000448575"/>
    </source>
</evidence>
<comment type="caution">
    <text evidence="3">The sequence shown here is derived from an EMBL/GenBank/DDBJ whole genome shotgun (WGS) entry which is preliminary data.</text>
</comment>
<dbReference type="CDD" id="cd03139">
    <property type="entry name" value="GATase1_PfpI_2"/>
    <property type="match status" value="1"/>
</dbReference>
<evidence type="ECO:0000256" key="1">
    <source>
        <dbReference type="SAM" id="SignalP"/>
    </source>
</evidence>
<name>A0A6N9HHX9_9BURK</name>